<dbReference type="PANTHER" id="PTHR12677:SF59">
    <property type="entry name" value="GOLGI APPARATUS MEMBRANE PROTEIN TVP38-RELATED"/>
    <property type="match status" value="1"/>
</dbReference>
<dbReference type="PANTHER" id="PTHR12677">
    <property type="entry name" value="GOLGI APPARATUS MEMBRANE PROTEIN TVP38-RELATED"/>
    <property type="match status" value="1"/>
</dbReference>
<keyword evidence="5 6" id="KW-0472">Membrane</keyword>
<dbReference type="InterPro" id="IPR015414">
    <property type="entry name" value="TMEM64"/>
</dbReference>
<evidence type="ECO:0000256" key="3">
    <source>
        <dbReference type="ARBA" id="ARBA00022692"/>
    </source>
</evidence>
<dbReference type="GO" id="GO:0005886">
    <property type="term" value="C:plasma membrane"/>
    <property type="evidence" value="ECO:0007669"/>
    <property type="project" value="UniProtKB-SubCell"/>
</dbReference>
<dbReference type="Pfam" id="PF09335">
    <property type="entry name" value="VTT_dom"/>
    <property type="match status" value="1"/>
</dbReference>
<reference evidence="8 9" key="1">
    <citation type="submission" date="2014-06" db="EMBL/GenBank/DDBJ databases">
        <authorList>
            <person name="Swart Estienne"/>
        </authorList>
    </citation>
    <scope>NUCLEOTIDE SEQUENCE [LARGE SCALE GENOMIC DNA]</scope>
    <source>
        <strain evidence="8 9">130c</strain>
    </source>
</reference>
<evidence type="ECO:0000256" key="5">
    <source>
        <dbReference type="ARBA" id="ARBA00023136"/>
    </source>
</evidence>
<feature type="transmembrane region" description="Helical" evidence="6">
    <location>
        <begin position="84"/>
        <end position="105"/>
    </location>
</feature>
<sequence>MKISGKVLLIIIYILVISLGTYQLQNNPSFIKFIDEYVTLLRDYGIVGMLAYAFMSATFTVLAIPLQFLDLVLGIVYTVQEATLILIISKMMGAGMTFYAANYLISEQTRQSYMTSKYLKGLQELVRREPLKYGLLLRFASIPIIVRNYGLALLPINFSTYMTVTFIQSAVTSPFQAFTASQFSSFMDFVNQNNVPIDEDNMFDEDGNFIPQQKAGKVSSGSVFMLLGGLCIMIFVGSKVKKAVDKINSESELKEQLQEQTEKKTQ</sequence>
<dbReference type="InterPro" id="IPR032816">
    <property type="entry name" value="VTT_dom"/>
</dbReference>
<comment type="subcellular location">
    <subcellularLocation>
        <location evidence="1">Cell membrane</location>
        <topology evidence="1">Multi-pass membrane protein</topology>
    </subcellularLocation>
</comment>
<dbReference type="EMBL" id="CCKQ01014789">
    <property type="protein sequence ID" value="CDW86576.1"/>
    <property type="molecule type" value="Genomic_DNA"/>
</dbReference>
<evidence type="ECO:0000256" key="4">
    <source>
        <dbReference type="ARBA" id="ARBA00022989"/>
    </source>
</evidence>
<feature type="transmembrane region" description="Helical" evidence="6">
    <location>
        <begin position="44"/>
        <end position="64"/>
    </location>
</feature>
<evidence type="ECO:0000256" key="2">
    <source>
        <dbReference type="ARBA" id="ARBA00022475"/>
    </source>
</evidence>
<feature type="transmembrane region" description="Helical" evidence="6">
    <location>
        <begin position="135"/>
        <end position="156"/>
    </location>
</feature>
<evidence type="ECO:0000313" key="9">
    <source>
        <dbReference type="Proteomes" id="UP000039865"/>
    </source>
</evidence>
<keyword evidence="2" id="KW-1003">Cell membrane</keyword>
<proteinExistence type="predicted"/>
<accession>A0A078AWY9</accession>
<dbReference type="AlphaFoldDB" id="A0A078AWY9"/>
<evidence type="ECO:0000256" key="1">
    <source>
        <dbReference type="ARBA" id="ARBA00004651"/>
    </source>
</evidence>
<dbReference type="InParanoid" id="A0A078AWY9"/>
<gene>
    <name evidence="8" type="primary">Contig4702.g5024</name>
    <name evidence="8" type="ORF">STYLEM_15671</name>
</gene>
<evidence type="ECO:0000313" key="8">
    <source>
        <dbReference type="EMBL" id="CDW86576.1"/>
    </source>
</evidence>
<organism evidence="8 9">
    <name type="scientific">Stylonychia lemnae</name>
    <name type="common">Ciliate</name>
    <dbReference type="NCBI Taxonomy" id="5949"/>
    <lineage>
        <taxon>Eukaryota</taxon>
        <taxon>Sar</taxon>
        <taxon>Alveolata</taxon>
        <taxon>Ciliophora</taxon>
        <taxon>Intramacronucleata</taxon>
        <taxon>Spirotrichea</taxon>
        <taxon>Stichotrichia</taxon>
        <taxon>Sporadotrichida</taxon>
        <taxon>Oxytrichidae</taxon>
        <taxon>Stylonychinae</taxon>
        <taxon>Stylonychia</taxon>
    </lineage>
</organism>
<feature type="transmembrane region" description="Helical" evidence="6">
    <location>
        <begin position="218"/>
        <end position="236"/>
    </location>
</feature>
<feature type="domain" description="VTT" evidence="7">
    <location>
        <begin position="64"/>
        <end position="175"/>
    </location>
</feature>
<name>A0A078AWY9_STYLE</name>
<dbReference type="OrthoDB" id="166803at2759"/>
<evidence type="ECO:0000259" key="7">
    <source>
        <dbReference type="Pfam" id="PF09335"/>
    </source>
</evidence>
<dbReference type="Proteomes" id="UP000039865">
    <property type="component" value="Unassembled WGS sequence"/>
</dbReference>
<protein>
    <recommendedName>
        <fullName evidence="7">VTT domain-containing protein</fullName>
    </recommendedName>
</protein>
<keyword evidence="9" id="KW-1185">Reference proteome</keyword>
<keyword evidence="3 6" id="KW-0812">Transmembrane</keyword>
<keyword evidence="4 6" id="KW-1133">Transmembrane helix</keyword>
<feature type="transmembrane region" description="Helical" evidence="6">
    <location>
        <begin position="6"/>
        <end position="24"/>
    </location>
</feature>
<evidence type="ECO:0000256" key="6">
    <source>
        <dbReference type="SAM" id="Phobius"/>
    </source>
</evidence>